<keyword evidence="2" id="KW-1185">Reference proteome</keyword>
<reference evidence="1 2" key="1">
    <citation type="journal article" date="2018" name="Front. Plant Sci.">
        <title>Red Clover (Trifolium pratense) and Zigzag Clover (T. medium) - A Picture of Genomic Similarities and Differences.</title>
        <authorList>
            <person name="Dluhosova J."/>
            <person name="Istvanek J."/>
            <person name="Nedelnik J."/>
            <person name="Repkova J."/>
        </authorList>
    </citation>
    <scope>NUCLEOTIDE SEQUENCE [LARGE SCALE GENOMIC DNA]</scope>
    <source>
        <strain evidence="2">cv. 10/8</strain>
        <tissue evidence="1">Leaf</tissue>
    </source>
</reference>
<dbReference type="EMBL" id="LXQA011269717">
    <property type="protein sequence ID" value="MCI91353.1"/>
    <property type="molecule type" value="Genomic_DNA"/>
</dbReference>
<dbReference type="Proteomes" id="UP000265520">
    <property type="component" value="Unassembled WGS sequence"/>
</dbReference>
<comment type="caution">
    <text evidence="1">The sequence shown here is derived from an EMBL/GenBank/DDBJ whole genome shotgun (WGS) entry which is preliminary data.</text>
</comment>
<organism evidence="1 2">
    <name type="scientific">Trifolium medium</name>
    <dbReference type="NCBI Taxonomy" id="97028"/>
    <lineage>
        <taxon>Eukaryota</taxon>
        <taxon>Viridiplantae</taxon>
        <taxon>Streptophyta</taxon>
        <taxon>Embryophyta</taxon>
        <taxon>Tracheophyta</taxon>
        <taxon>Spermatophyta</taxon>
        <taxon>Magnoliopsida</taxon>
        <taxon>eudicotyledons</taxon>
        <taxon>Gunneridae</taxon>
        <taxon>Pentapetalae</taxon>
        <taxon>rosids</taxon>
        <taxon>fabids</taxon>
        <taxon>Fabales</taxon>
        <taxon>Fabaceae</taxon>
        <taxon>Papilionoideae</taxon>
        <taxon>50 kb inversion clade</taxon>
        <taxon>NPAAA clade</taxon>
        <taxon>Hologalegina</taxon>
        <taxon>IRL clade</taxon>
        <taxon>Trifolieae</taxon>
        <taxon>Trifolium</taxon>
    </lineage>
</organism>
<evidence type="ECO:0000313" key="1">
    <source>
        <dbReference type="EMBL" id="MCI91353.1"/>
    </source>
</evidence>
<evidence type="ECO:0000313" key="2">
    <source>
        <dbReference type="Proteomes" id="UP000265520"/>
    </source>
</evidence>
<accession>A0A392VV26</accession>
<name>A0A392VV26_9FABA</name>
<feature type="non-terminal residue" evidence="1">
    <location>
        <position position="44"/>
    </location>
</feature>
<protein>
    <submittedName>
        <fullName evidence="1">Uncharacterized protein</fullName>
    </submittedName>
</protein>
<sequence>MTGLVRELAAEIVLWTGVSIITDGDSLLLITGIVRSRVQERWQR</sequence>
<proteinExistence type="predicted"/>
<dbReference type="AlphaFoldDB" id="A0A392VV26"/>